<feature type="domain" description="Toprim" evidence="14">
    <location>
        <begin position="4"/>
        <end position="137"/>
    </location>
</feature>
<dbReference type="InterPro" id="IPR025589">
    <property type="entry name" value="Toprim_C_rpt"/>
</dbReference>
<comment type="catalytic activity">
    <reaction evidence="1">
        <text>ATP-independent breakage of single-stranded DNA, followed by passage and rejoining.</text>
        <dbReference type="EC" id="5.6.2.1"/>
    </reaction>
</comment>
<dbReference type="GO" id="GO:0003677">
    <property type="term" value="F:DNA binding"/>
    <property type="evidence" value="ECO:0007669"/>
    <property type="project" value="UniProtKB-KW"/>
</dbReference>
<dbReference type="AlphaFoldDB" id="A0AAQ3LDU8"/>
<evidence type="ECO:0000256" key="7">
    <source>
        <dbReference type="ARBA" id="ARBA00023125"/>
    </source>
</evidence>
<dbReference type="PROSITE" id="PS50880">
    <property type="entry name" value="TOPRIM"/>
    <property type="match status" value="1"/>
</dbReference>
<dbReference type="PANTHER" id="PTHR11390:SF21">
    <property type="entry name" value="DNA TOPOISOMERASE 3-ALPHA"/>
    <property type="match status" value="1"/>
</dbReference>
<organism evidence="16 17">
    <name type="scientific">Rubellicoccus peritrichatus</name>
    <dbReference type="NCBI Taxonomy" id="3080537"/>
    <lineage>
        <taxon>Bacteria</taxon>
        <taxon>Pseudomonadati</taxon>
        <taxon>Verrucomicrobiota</taxon>
        <taxon>Opitutia</taxon>
        <taxon>Puniceicoccales</taxon>
        <taxon>Cerasicoccaceae</taxon>
        <taxon>Rubellicoccus</taxon>
    </lineage>
</organism>
<dbReference type="RefSeq" id="WP_317835134.1">
    <property type="nucleotide sequence ID" value="NZ_CP136920.1"/>
</dbReference>
<dbReference type="GO" id="GO:0003917">
    <property type="term" value="F:DNA topoisomerase type I (single strand cut, ATP-independent) activity"/>
    <property type="evidence" value="ECO:0007669"/>
    <property type="project" value="UniProtKB-EC"/>
</dbReference>
<evidence type="ECO:0000256" key="5">
    <source>
        <dbReference type="ARBA" id="ARBA00022842"/>
    </source>
</evidence>
<dbReference type="GO" id="GO:0043597">
    <property type="term" value="C:cytoplasmic replication fork"/>
    <property type="evidence" value="ECO:0007669"/>
    <property type="project" value="TreeGrafter"/>
</dbReference>
<dbReference type="SMART" id="SM00493">
    <property type="entry name" value="TOPRIM"/>
    <property type="match status" value="1"/>
</dbReference>
<feature type="domain" description="Topo IA-type catalytic" evidence="15">
    <location>
        <begin position="154"/>
        <end position="607"/>
    </location>
</feature>
<keyword evidence="17" id="KW-1185">Reference proteome</keyword>
<dbReference type="NCBIfam" id="TIGR01056">
    <property type="entry name" value="topB"/>
    <property type="match status" value="1"/>
</dbReference>
<evidence type="ECO:0000256" key="12">
    <source>
        <dbReference type="ARBA" id="ARBA00032877"/>
    </source>
</evidence>
<dbReference type="PRINTS" id="PR00417">
    <property type="entry name" value="PRTPISMRASEI"/>
</dbReference>
<reference evidence="16 17" key="1">
    <citation type="submission" date="2023-10" db="EMBL/GenBank/DDBJ databases">
        <title>Rubellicoccus peritrichatus gen. nov., sp. nov., isolated from an algae of coral reef tank.</title>
        <authorList>
            <person name="Luo J."/>
        </authorList>
    </citation>
    <scope>NUCLEOTIDE SEQUENCE [LARGE SCALE GENOMIC DNA]</scope>
    <source>
        <strain evidence="16 17">CR14</strain>
    </source>
</reference>
<sequence>MPEKTLIIAEKPSVATDLARVLGKVPKNGDFFENDEYVISSAVGHLVELIMPEEIDKTYKRWTLTDLPIVPKKFKLRPIDRTKAKFQELKKLIKREDVTTVVNACDAGREGELIFTYINELANGKKPVKRLWMSSMTPDAIRTAFANLREADEMQPLQDAARSRSEADWLIGINGTRGATVQFGRRGGTAATVGRVQTPTLSIVFQRELDIRNFVPRDYWRLVADFGIHSGEYQGYYQKPDFKKGDDEHDRADRLWEKEDAEKIFEAVTNGGDAEVTETKKRTKQIAPRLYDLTSLQREANSRYGFPAGMTLNIAQALYEKHKMTTYPRTSSRALPEDYGPTVRNTLSQLEGDYTPHAQKALDNDWVHTGNKRIFNNAQVTDHFAIIPTEVKPKKLQEKEEKIYDMIVRRFIAVFYPHAEFDVTTRMSVVAEHTFKTEGKVLAVPGWLDVYGKATHDKDTLAPLSPEDGEPAKAKVINVEMEEDQTRPPPRYTEATLLAAMEGAGKLVEDEELAEAMKETGLGTPATRASTIDHLIKEKYMLREGREIVPTTKAEGLMQFLKAFKIETLTSPALTGEWEHKLRDVEAGKMSRDQFMQGITEMTDDMIKKLNSPPPKQKSSIKSPTDDDFLMEDHRSWHSQDTIEVRGRSIPSLAVNKVIGNRKMTPEEVALLIEKREIGPLDGFMSRSGKAFSAMLKMVQKDNGSLRVELDFGENGEGDGDIDLTQYPVIAQAPDGTNVHETPNAYISEGKDKKGKPSFRMSRNMLGKTLSPDDIKKLLSDKKTDLIKGFRSNRTKRLFDAFLVLKDGGGIGFEFPPRAPKKKAAKKSAKNKTAKKAAEAETSE</sequence>
<keyword evidence="5" id="KW-0460">Magnesium</keyword>
<evidence type="ECO:0000256" key="11">
    <source>
        <dbReference type="ARBA" id="ARBA00032235"/>
    </source>
</evidence>
<evidence type="ECO:0000256" key="2">
    <source>
        <dbReference type="ARBA" id="ARBA00009446"/>
    </source>
</evidence>
<dbReference type="InterPro" id="IPR005738">
    <property type="entry name" value="TopoIII"/>
</dbReference>
<dbReference type="SUPFAM" id="SSF56712">
    <property type="entry name" value="Prokaryotic type I DNA topoisomerase"/>
    <property type="match status" value="1"/>
</dbReference>
<dbReference type="InterPro" id="IPR023405">
    <property type="entry name" value="Topo_IA_core_domain"/>
</dbReference>
<dbReference type="KEGG" id="puo:RZN69_05860"/>
<comment type="similarity">
    <text evidence="2">Belongs to the type IA topoisomerase family.</text>
</comment>
<dbReference type="PROSITE" id="PS52039">
    <property type="entry name" value="TOPO_IA_2"/>
    <property type="match status" value="1"/>
</dbReference>
<dbReference type="InterPro" id="IPR003601">
    <property type="entry name" value="Topo_IA_2"/>
</dbReference>
<keyword evidence="4" id="KW-0479">Metal-binding</keyword>
<name>A0AAQ3LDU8_9BACT</name>
<feature type="compositionally biased region" description="Basic residues" evidence="13">
    <location>
        <begin position="819"/>
        <end position="835"/>
    </location>
</feature>
<evidence type="ECO:0000259" key="15">
    <source>
        <dbReference type="PROSITE" id="PS52039"/>
    </source>
</evidence>
<evidence type="ECO:0000313" key="17">
    <source>
        <dbReference type="Proteomes" id="UP001304300"/>
    </source>
</evidence>
<dbReference type="InterPro" id="IPR013826">
    <property type="entry name" value="Topo_IA_cen_sub3"/>
</dbReference>
<dbReference type="NCBIfam" id="NF006032">
    <property type="entry name" value="PRK08173.1"/>
    <property type="match status" value="1"/>
</dbReference>
<dbReference type="InterPro" id="IPR023406">
    <property type="entry name" value="Topo_IA_AS"/>
</dbReference>
<dbReference type="InterPro" id="IPR034144">
    <property type="entry name" value="TOPRIM_TopoIII"/>
</dbReference>
<dbReference type="PROSITE" id="PS00396">
    <property type="entry name" value="TOPO_IA_1"/>
    <property type="match status" value="1"/>
</dbReference>
<dbReference type="InterPro" id="IPR013497">
    <property type="entry name" value="Topo_IA_cen"/>
</dbReference>
<dbReference type="Gene3D" id="2.70.20.10">
    <property type="entry name" value="Topoisomerase I, domain 3"/>
    <property type="match status" value="1"/>
</dbReference>
<evidence type="ECO:0000256" key="3">
    <source>
        <dbReference type="ARBA" id="ARBA00012891"/>
    </source>
</evidence>
<evidence type="ECO:0000259" key="14">
    <source>
        <dbReference type="PROSITE" id="PS50880"/>
    </source>
</evidence>
<protein>
    <recommendedName>
        <fullName evidence="3">DNA topoisomerase</fullName>
        <ecNumber evidence="3">5.6.2.1</ecNumber>
    </recommendedName>
    <alternativeName>
        <fullName evidence="12">Omega-protein</fullName>
    </alternativeName>
    <alternativeName>
        <fullName evidence="11">Relaxing enzyme</fullName>
    </alternativeName>
    <alternativeName>
        <fullName evidence="9">Swivelase</fullName>
    </alternativeName>
    <alternativeName>
        <fullName evidence="10">Untwisting enzyme</fullName>
    </alternativeName>
</protein>
<evidence type="ECO:0000313" key="16">
    <source>
        <dbReference type="EMBL" id="WOO42609.1"/>
    </source>
</evidence>
<dbReference type="GO" id="GO:0006310">
    <property type="term" value="P:DNA recombination"/>
    <property type="evidence" value="ECO:0007669"/>
    <property type="project" value="TreeGrafter"/>
</dbReference>
<dbReference type="NCBIfam" id="NF005829">
    <property type="entry name" value="PRK07726.1"/>
    <property type="match status" value="1"/>
</dbReference>
<dbReference type="InterPro" id="IPR006171">
    <property type="entry name" value="TOPRIM_dom"/>
</dbReference>
<evidence type="ECO:0000256" key="4">
    <source>
        <dbReference type="ARBA" id="ARBA00022723"/>
    </source>
</evidence>
<dbReference type="SMART" id="SM00436">
    <property type="entry name" value="TOP1Bc"/>
    <property type="match status" value="1"/>
</dbReference>
<evidence type="ECO:0000256" key="6">
    <source>
        <dbReference type="ARBA" id="ARBA00023029"/>
    </source>
</evidence>
<dbReference type="GO" id="GO:0006265">
    <property type="term" value="P:DNA topological change"/>
    <property type="evidence" value="ECO:0007669"/>
    <property type="project" value="InterPro"/>
</dbReference>
<accession>A0AAQ3LDU8</accession>
<evidence type="ECO:0000256" key="13">
    <source>
        <dbReference type="SAM" id="MobiDB-lite"/>
    </source>
</evidence>
<dbReference type="PANTHER" id="PTHR11390">
    <property type="entry name" value="PROKARYOTIC DNA TOPOISOMERASE"/>
    <property type="match status" value="1"/>
</dbReference>
<dbReference type="Gene3D" id="3.40.50.140">
    <property type="match status" value="1"/>
</dbReference>
<dbReference type="GO" id="GO:0046872">
    <property type="term" value="F:metal ion binding"/>
    <property type="evidence" value="ECO:0007669"/>
    <property type="project" value="UniProtKB-KW"/>
</dbReference>
<dbReference type="GO" id="GO:0006281">
    <property type="term" value="P:DNA repair"/>
    <property type="evidence" value="ECO:0007669"/>
    <property type="project" value="TreeGrafter"/>
</dbReference>
<dbReference type="Pfam" id="PF01131">
    <property type="entry name" value="Topoisom_bac"/>
    <property type="match status" value="1"/>
</dbReference>
<dbReference type="EMBL" id="CP136920">
    <property type="protein sequence ID" value="WOO42609.1"/>
    <property type="molecule type" value="Genomic_DNA"/>
</dbReference>
<dbReference type="InterPro" id="IPR003602">
    <property type="entry name" value="Topo_IA_DNA-bd_dom"/>
</dbReference>
<feature type="region of interest" description="Disordered" evidence="13">
    <location>
        <begin position="814"/>
        <end position="844"/>
    </location>
</feature>
<dbReference type="SMART" id="SM00437">
    <property type="entry name" value="TOP1Ac"/>
    <property type="match status" value="1"/>
</dbReference>
<gene>
    <name evidence="16" type="ORF">RZN69_05860</name>
</gene>
<dbReference type="CDD" id="cd03362">
    <property type="entry name" value="TOPRIM_TopoIA_TopoIII"/>
    <property type="match status" value="1"/>
</dbReference>
<evidence type="ECO:0000256" key="8">
    <source>
        <dbReference type="ARBA" id="ARBA00023235"/>
    </source>
</evidence>
<dbReference type="Gene3D" id="1.10.290.10">
    <property type="entry name" value="Topoisomerase I, domain 4"/>
    <property type="match status" value="1"/>
</dbReference>
<dbReference type="InterPro" id="IPR000380">
    <property type="entry name" value="Topo_IA"/>
</dbReference>
<evidence type="ECO:0000256" key="1">
    <source>
        <dbReference type="ARBA" id="ARBA00000213"/>
    </source>
</evidence>
<dbReference type="Pfam" id="PF01751">
    <property type="entry name" value="Toprim"/>
    <property type="match status" value="1"/>
</dbReference>
<proteinExistence type="inferred from homology"/>
<dbReference type="InterPro" id="IPR013825">
    <property type="entry name" value="Topo_IA_cen_sub2"/>
</dbReference>
<dbReference type="Proteomes" id="UP001304300">
    <property type="component" value="Chromosome"/>
</dbReference>
<evidence type="ECO:0000256" key="9">
    <source>
        <dbReference type="ARBA" id="ARBA00030003"/>
    </source>
</evidence>
<feature type="region of interest" description="Disordered" evidence="13">
    <location>
        <begin position="608"/>
        <end position="629"/>
    </location>
</feature>
<dbReference type="EC" id="5.6.2.1" evidence="3"/>
<keyword evidence="8 16" id="KW-0413">Isomerase</keyword>
<evidence type="ECO:0000256" key="10">
    <source>
        <dbReference type="ARBA" id="ARBA00031985"/>
    </source>
</evidence>
<keyword evidence="7" id="KW-0238">DNA-binding</keyword>
<dbReference type="Gene3D" id="1.10.460.10">
    <property type="entry name" value="Topoisomerase I, domain 2"/>
    <property type="match status" value="1"/>
</dbReference>
<feature type="region of interest" description="Disordered" evidence="13">
    <location>
        <begin position="734"/>
        <end position="759"/>
    </location>
</feature>
<dbReference type="Pfam" id="PF13342">
    <property type="entry name" value="Toprim_Crpt"/>
    <property type="match status" value="2"/>
</dbReference>
<dbReference type="CDD" id="cd00186">
    <property type="entry name" value="TOP1Ac"/>
    <property type="match status" value="1"/>
</dbReference>
<keyword evidence="6" id="KW-0799">Topoisomerase</keyword>
<dbReference type="InterPro" id="IPR013824">
    <property type="entry name" value="Topo_IA_cen_sub1"/>
</dbReference>